<comment type="caution">
    <text evidence="1">The sequence shown here is derived from an EMBL/GenBank/DDBJ whole genome shotgun (WGS) entry which is preliminary data.</text>
</comment>
<evidence type="ECO:0000313" key="1">
    <source>
        <dbReference type="EMBL" id="TKR21994.1"/>
    </source>
</evidence>
<sequence>ISRVGQQVTGVPAPGAADTNLTAAAGLPTLDGFGPGGGGAHAATEHVRLPTVSARAALLAAALHGV</sequence>
<gene>
    <name evidence="1" type="ORF">FA014_18840</name>
</gene>
<proteinExistence type="predicted"/>
<organism evidence="1 2">
    <name type="scientific">Cellulomonas hominis</name>
    <dbReference type="NCBI Taxonomy" id="156981"/>
    <lineage>
        <taxon>Bacteria</taxon>
        <taxon>Bacillati</taxon>
        <taxon>Actinomycetota</taxon>
        <taxon>Actinomycetes</taxon>
        <taxon>Micrococcales</taxon>
        <taxon>Cellulomonadaceae</taxon>
        <taxon>Cellulomonas</taxon>
    </lineage>
</organism>
<dbReference type="InterPro" id="IPR002933">
    <property type="entry name" value="Peptidase_M20"/>
</dbReference>
<dbReference type="EMBL" id="SZYE01000280">
    <property type="protein sequence ID" value="TKR21994.1"/>
    <property type="molecule type" value="Genomic_DNA"/>
</dbReference>
<feature type="non-terminal residue" evidence="1">
    <location>
        <position position="1"/>
    </location>
</feature>
<name>A0A7Z8NNN9_9CELL</name>
<reference evidence="1 2" key="1">
    <citation type="submission" date="2019-05" db="EMBL/GenBank/DDBJ databases">
        <title>Genome sequence of Cellulomonas hominis strain CS1.</title>
        <authorList>
            <person name="Belmont J."/>
            <person name="Maclea K.S."/>
        </authorList>
    </citation>
    <scope>NUCLEOTIDE SEQUENCE [LARGE SCALE GENOMIC DNA]</scope>
    <source>
        <strain evidence="1 2">CS1</strain>
    </source>
</reference>
<dbReference type="Pfam" id="PF01546">
    <property type="entry name" value="Peptidase_M20"/>
    <property type="match status" value="1"/>
</dbReference>
<evidence type="ECO:0000313" key="2">
    <source>
        <dbReference type="Proteomes" id="UP000308121"/>
    </source>
</evidence>
<dbReference type="RefSeq" id="WP_154731136.1">
    <property type="nucleotide sequence ID" value="NZ_SZYE01000280.1"/>
</dbReference>
<accession>A0A7Z8NNN9</accession>
<dbReference type="Proteomes" id="UP000308121">
    <property type="component" value="Unassembled WGS sequence"/>
</dbReference>
<dbReference type="SUPFAM" id="SSF53187">
    <property type="entry name" value="Zn-dependent exopeptidases"/>
    <property type="match status" value="1"/>
</dbReference>
<dbReference type="Gene3D" id="3.40.630.10">
    <property type="entry name" value="Zn peptidases"/>
    <property type="match status" value="1"/>
</dbReference>
<dbReference type="AlphaFoldDB" id="A0A7Z8NNN9"/>
<dbReference type="GO" id="GO:0016787">
    <property type="term" value="F:hydrolase activity"/>
    <property type="evidence" value="ECO:0007669"/>
    <property type="project" value="InterPro"/>
</dbReference>
<protein>
    <submittedName>
        <fullName evidence="1">M20 family metallopeptidase</fullName>
    </submittedName>
</protein>